<organism evidence="1 2">
    <name type="scientific">Peronosclerospora sorghi</name>
    <dbReference type="NCBI Taxonomy" id="230839"/>
    <lineage>
        <taxon>Eukaryota</taxon>
        <taxon>Sar</taxon>
        <taxon>Stramenopiles</taxon>
        <taxon>Oomycota</taxon>
        <taxon>Peronosporomycetes</taxon>
        <taxon>Peronosporales</taxon>
        <taxon>Peronosporaceae</taxon>
        <taxon>Peronosclerospora</taxon>
    </lineage>
</organism>
<dbReference type="Proteomes" id="UP001163321">
    <property type="component" value="Chromosome 6"/>
</dbReference>
<gene>
    <name evidence="1" type="ORF">PsorP6_010529</name>
</gene>
<accession>A0ACC0VTR8</accession>
<sequence>MLSVFVDIMARLPNLPIGFITRESLWSSLIHGISAQQIYDFLMKHAHPKMRPNSPVIPENIADQIYLWERERNRVQFMEGILFDGFNTKEDYESVRDYAKSLNVLTWSDPMHFRISIASAG</sequence>
<dbReference type="EMBL" id="CM047585">
    <property type="protein sequence ID" value="KAI9909940.1"/>
    <property type="molecule type" value="Genomic_DNA"/>
</dbReference>
<reference evidence="1 2" key="1">
    <citation type="journal article" date="2022" name="bioRxiv">
        <title>The genome of the oomycete Peronosclerospora sorghi, a cosmopolitan pathogen of maize and sorghum, is inflated with dispersed pseudogenes.</title>
        <authorList>
            <person name="Fletcher K."/>
            <person name="Martin F."/>
            <person name="Isakeit T."/>
            <person name="Cavanaugh K."/>
            <person name="Magill C."/>
            <person name="Michelmore R."/>
        </authorList>
    </citation>
    <scope>NUCLEOTIDE SEQUENCE [LARGE SCALE GENOMIC DNA]</scope>
    <source>
        <strain evidence="1">P6</strain>
    </source>
</reference>
<proteinExistence type="predicted"/>
<protein>
    <submittedName>
        <fullName evidence="1">Uncharacterized protein</fullName>
    </submittedName>
</protein>
<comment type="caution">
    <text evidence="1">The sequence shown here is derived from an EMBL/GenBank/DDBJ whole genome shotgun (WGS) entry which is preliminary data.</text>
</comment>
<name>A0ACC0VTR8_9STRA</name>
<keyword evidence="2" id="KW-1185">Reference proteome</keyword>
<evidence type="ECO:0000313" key="1">
    <source>
        <dbReference type="EMBL" id="KAI9909940.1"/>
    </source>
</evidence>
<evidence type="ECO:0000313" key="2">
    <source>
        <dbReference type="Proteomes" id="UP001163321"/>
    </source>
</evidence>